<dbReference type="EMBL" id="BART01023402">
    <property type="protein sequence ID" value="GAG92180.1"/>
    <property type="molecule type" value="Genomic_DNA"/>
</dbReference>
<sequence length="274" mass="31194">PFTFKYYGIDYNRISICSNGWIAMDSTGSVDFSNTGIPNIDGPSAMITGVWDYLHPGVVDAPGDIYYYYDADNHRFIVEYFKVDHYPSGDPETFEIILNDPAYYPTPTGDGEIIVQYPTGIQRPTSVTVGIENTAQDIGIEYFFNGTYDEKAGPITNSFAIKYATYEPLPGVEEHEEFYAIPTTTMLNALYPNPFSRSITIHYQLSQNNRVNLRVYDVSGRLVRTLKDEYTTPGYYTVMWNGKDDVGRKIPAGIYFVRFDVDNYTEIYKAILLR</sequence>
<comment type="caution">
    <text evidence="2">The sequence shown here is derived from an EMBL/GenBank/DDBJ whole genome shotgun (WGS) entry which is preliminary data.</text>
</comment>
<evidence type="ECO:0000259" key="1">
    <source>
        <dbReference type="Pfam" id="PF18962"/>
    </source>
</evidence>
<dbReference type="Gene3D" id="2.60.40.4070">
    <property type="match status" value="1"/>
</dbReference>
<feature type="non-terminal residue" evidence="2">
    <location>
        <position position="1"/>
    </location>
</feature>
<proteinExistence type="predicted"/>
<organism evidence="2">
    <name type="scientific">marine sediment metagenome</name>
    <dbReference type="NCBI Taxonomy" id="412755"/>
    <lineage>
        <taxon>unclassified sequences</taxon>
        <taxon>metagenomes</taxon>
        <taxon>ecological metagenomes</taxon>
    </lineage>
</organism>
<accession>X1BAR9</accession>
<dbReference type="NCBIfam" id="TIGR04183">
    <property type="entry name" value="Por_Secre_tail"/>
    <property type="match status" value="1"/>
</dbReference>
<dbReference type="AlphaFoldDB" id="X1BAR9"/>
<name>X1BAR9_9ZZZZ</name>
<gene>
    <name evidence="2" type="ORF">S01H4_42589</name>
</gene>
<dbReference type="Pfam" id="PF18962">
    <property type="entry name" value="Por_Secre_tail"/>
    <property type="match status" value="1"/>
</dbReference>
<feature type="domain" description="Secretion system C-terminal sorting" evidence="1">
    <location>
        <begin position="190"/>
        <end position="271"/>
    </location>
</feature>
<reference evidence="2" key="1">
    <citation type="journal article" date="2014" name="Front. Microbiol.">
        <title>High frequency of phylogenetically diverse reductive dehalogenase-homologous genes in deep subseafloor sedimentary metagenomes.</title>
        <authorList>
            <person name="Kawai M."/>
            <person name="Futagami T."/>
            <person name="Toyoda A."/>
            <person name="Takaki Y."/>
            <person name="Nishi S."/>
            <person name="Hori S."/>
            <person name="Arai W."/>
            <person name="Tsubouchi T."/>
            <person name="Morono Y."/>
            <person name="Uchiyama I."/>
            <person name="Ito T."/>
            <person name="Fujiyama A."/>
            <person name="Inagaki F."/>
            <person name="Takami H."/>
        </authorList>
    </citation>
    <scope>NUCLEOTIDE SEQUENCE</scope>
    <source>
        <strain evidence="2">Expedition CK06-06</strain>
    </source>
</reference>
<protein>
    <recommendedName>
        <fullName evidence="1">Secretion system C-terminal sorting domain-containing protein</fullName>
    </recommendedName>
</protein>
<dbReference type="InterPro" id="IPR026444">
    <property type="entry name" value="Secre_tail"/>
</dbReference>
<evidence type="ECO:0000313" key="2">
    <source>
        <dbReference type="EMBL" id="GAG92180.1"/>
    </source>
</evidence>